<dbReference type="InterPro" id="IPR000620">
    <property type="entry name" value="EamA_dom"/>
</dbReference>
<gene>
    <name evidence="9" type="ORF">Bathy01g00410</name>
</gene>
<feature type="transmembrane region" description="Helical" evidence="7">
    <location>
        <begin position="292"/>
        <end position="314"/>
    </location>
</feature>
<feature type="compositionally biased region" description="Low complexity" evidence="6">
    <location>
        <begin position="1"/>
        <end position="19"/>
    </location>
</feature>
<evidence type="ECO:0000313" key="9">
    <source>
        <dbReference type="EMBL" id="CCO14265.1"/>
    </source>
</evidence>
<feature type="transmembrane region" description="Helical" evidence="7">
    <location>
        <begin position="143"/>
        <end position="164"/>
    </location>
</feature>
<comment type="subcellular location">
    <subcellularLocation>
        <location evidence="1">Membrane</location>
        <topology evidence="1">Multi-pass membrane protein</topology>
    </subcellularLocation>
</comment>
<name>K8EP94_9CHLO</name>
<feature type="transmembrane region" description="Helical" evidence="7">
    <location>
        <begin position="374"/>
        <end position="392"/>
    </location>
</feature>
<evidence type="ECO:0000259" key="8">
    <source>
        <dbReference type="Pfam" id="PF00892"/>
    </source>
</evidence>
<dbReference type="GO" id="GO:0016020">
    <property type="term" value="C:membrane"/>
    <property type="evidence" value="ECO:0007669"/>
    <property type="project" value="UniProtKB-SubCell"/>
</dbReference>
<evidence type="ECO:0000313" key="10">
    <source>
        <dbReference type="Proteomes" id="UP000198341"/>
    </source>
</evidence>
<evidence type="ECO:0000256" key="4">
    <source>
        <dbReference type="ARBA" id="ARBA00022989"/>
    </source>
</evidence>
<feature type="compositionally biased region" description="Low complexity" evidence="6">
    <location>
        <begin position="37"/>
        <end position="46"/>
    </location>
</feature>
<evidence type="ECO:0000256" key="2">
    <source>
        <dbReference type="ARBA" id="ARBA00007635"/>
    </source>
</evidence>
<dbReference type="SUPFAM" id="SSF103481">
    <property type="entry name" value="Multidrug resistance efflux transporter EmrE"/>
    <property type="match status" value="2"/>
</dbReference>
<evidence type="ECO:0000256" key="5">
    <source>
        <dbReference type="ARBA" id="ARBA00023136"/>
    </source>
</evidence>
<dbReference type="GeneID" id="19017777"/>
<dbReference type="KEGG" id="bpg:Bathy01g00410"/>
<dbReference type="Pfam" id="PF00892">
    <property type="entry name" value="EamA"/>
    <property type="match status" value="2"/>
</dbReference>
<feature type="transmembrane region" description="Helical" evidence="7">
    <location>
        <begin position="320"/>
        <end position="338"/>
    </location>
</feature>
<comment type="similarity">
    <text evidence="2">Belongs to the drug/metabolite transporter (DMT) superfamily. Plant drug/metabolite exporter (P-DME) (TC 2.A.7.4) family.</text>
</comment>
<accession>K8EP94</accession>
<dbReference type="PANTHER" id="PTHR22911:SF6">
    <property type="entry name" value="SOLUTE CARRIER FAMILY 35 MEMBER G1"/>
    <property type="match status" value="1"/>
</dbReference>
<feature type="transmembrane region" description="Helical" evidence="7">
    <location>
        <begin position="230"/>
        <end position="249"/>
    </location>
</feature>
<keyword evidence="5 7" id="KW-0472">Membrane</keyword>
<dbReference type="InterPro" id="IPR037185">
    <property type="entry name" value="EmrE-like"/>
</dbReference>
<dbReference type="EMBL" id="FO082278">
    <property type="protein sequence ID" value="CCO14265.1"/>
    <property type="molecule type" value="Genomic_DNA"/>
</dbReference>
<dbReference type="RefSeq" id="XP_007515386.1">
    <property type="nucleotide sequence ID" value="XM_007515324.1"/>
</dbReference>
<keyword evidence="4 7" id="KW-1133">Transmembrane helix</keyword>
<evidence type="ECO:0000256" key="1">
    <source>
        <dbReference type="ARBA" id="ARBA00004141"/>
    </source>
</evidence>
<proteinExistence type="inferred from homology"/>
<keyword evidence="10" id="KW-1185">Reference proteome</keyword>
<feature type="compositionally biased region" description="Basic residues" evidence="6">
    <location>
        <begin position="23"/>
        <end position="36"/>
    </location>
</feature>
<reference evidence="9 10" key="1">
    <citation type="submission" date="2011-10" db="EMBL/GenBank/DDBJ databases">
        <authorList>
            <person name="Genoscope - CEA"/>
        </authorList>
    </citation>
    <scope>NUCLEOTIDE SEQUENCE [LARGE SCALE GENOMIC DNA]</scope>
    <source>
        <strain evidence="9 10">RCC 1105</strain>
    </source>
</reference>
<evidence type="ECO:0000256" key="3">
    <source>
        <dbReference type="ARBA" id="ARBA00022692"/>
    </source>
</evidence>
<dbReference type="AlphaFoldDB" id="K8EP94"/>
<dbReference type="OrthoDB" id="306876at2759"/>
<organism evidence="9 10">
    <name type="scientific">Bathycoccus prasinos</name>
    <dbReference type="NCBI Taxonomy" id="41875"/>
    <lineage>
        <taxon>Eukaryota</taxon>
        <taxon>Viridiplantae</taxon>
        <taxon>Chlorophyta</taxon>
        <taxon>Mamiellophyceae</taxon>
        <taxon>Mamiellales</taxon>
        <taxon>Bathycoccaceae</taxon>
        <taxon>Bathycoccus</taxon>
    </lineage>
</organism>
<feature type="transmembrane region" description="Helical" evidence="7">
    <location>
        <begin position="94"/>
        <end position="123"/>
    </location>
</feature>
<dbReference type="Proteomes" id="UP000198341">
    <property type="component" value="Chromosome 1"/>
</dbReference>
<feature type="region of interest" description="Disordered" evidence="6">
    <location>
        <begin position="1"/>
        <end position="46"/>
    </location>
</feature>
<protein>
    <submittedName>
        <fullName evidence="9">S-adenosylmethionine transporter</fullName>
    </submittedName>
</protein>
<sequence length="400" mass="43205">MLTTTSTLSSSLATSSSSSRTDAKKRHHQRQRRRQHSSPSAFASSLSKTNFATTTTTRTTKAGVFNAATTRTAQNEKINSINAALQRTKKKKSVVVTFASAAADGAAAPPVGTFTIGIAWFFMHQIIGVANDVIMKAAGQTLSVAQVVFLRFFFATLTMLPVMLISGKDSFKTDRLPLHFARSALLAMGIFLYAKGLTVAPIAVVTTLNFTIPLFTLVLARFVLKEKVDVNRWIGTVVGFLGVCVVLKPTGGAAGLGSFNMSWLLILAAATMFSSLDVLNKVFVGRESFWAMIFYTALFTTLIFSPFAFMGWVAPTMTQYGALAALGAGANALLYCLLKSFSMVDASALAPFRYTELILSAGVGWVLFKEAISMNTILGAMVIVPSTLYVVWKENQKKEE</sequence>
<evidence type="ECO:0000256" key="7">
    <source>
        <dbReference type="SAM" id="Phobius"/>
    </source>
</evidence>
<feature type="domain" description="EamA" evidence="8">
    <location>
        <begin position="264"/>
        <end position="391"/>
    </location>
</feature>
<feature type="domain" description="EamA" evidence="8">
    <location>
        <begin position="116"/>
        <end position="247"/>
    </location>
</feature>
<dbReference type="eggNOG" id="ENOG502SV5D">
    <property type="taxonomic scope" value="Eukaryota"/>
</dbReference>
<evidence type="ECO:0000256" key="6">
    <source>
        <dbReference type="SAM" id="MobiDB-lite"/>
    </source>
</evidence>
<keyword evidence="3 7" id="KW-0812">Transmembrane</keyword>
<dbReference type="PANTHER" id="PTHR22911">
    <property type="entry name" value="ACYL-MALONYL CONDENSING ENZYME-RELATED"/>
    <property type="match status" value="1"/>
</dbReference>
<feature type="transmembrane region" description="Helical" evidence="7">
    <location>
        <begin position="261"/>
        <end position="280"/>
    </location>
</feature>